<dbReference type="AlphaFoldDB" id="R9PNK7"/>
<evidence type="ECO:0000259" key="4">
    <source>
        <dbReference type="Pfam" id="PF00496"/>
    </source>
</evidence>
<sequence>MALLAKLKIKSLPITLLLLVSLGAWQQAKANTLVWGTAFHAEPQQLVDELDANSNFINHLLFDPLFLLDQQGRIAPRLITKWKIISPTQIQFELRSGVVFHSGNPLTAEDVEWTFQQISQQAHLHALFAPIKSLKALNTLQFEVRTYRPFSELIQRLSFIFPADKQFYTAEENTSSSFAVSGTGPFKVSRYVPGIVTEFEIHSSYWRTNRSNVQRIKVVPIKQAEMRMASLFSRDVDIVDHVPENYVELLNKDKQLSVIQTEGLKWLAIELNQRNPALDNRRVRQALNLAIDNIRLAEVLGPYALASTQLSIPGQAGYNAELLPRYNLLLAHQLLQQAGYEKGFKLTMAVPESLFGDQSKVVSQLVSMLDRVNISLQPQWLSDQDYQLAVDSCSSDLVLTRRQGDAGNVLSIARAMFLSEGEPITDEGGPCKAYQNDKISQLILAGEQELDEEKRAKIIQYLEQQIYQEAVFVPLYWQRKIWALNQRIDIKNMNRASPFPLFEQLQVLD</sequence>
<dbReference type="PANTHER" id="PTHR30290">
    <property type="entry name" value="PERIPLASMIC BINDING COMPONENT OF ABC TRANSPORTER"/>
    <property type="match status" value="1"/>
</dbReference>
<dbReference type="GO" id="GO:1904680">
    <property type="term" value="F:peptide transmembrane transporter activity"/>
    <property type="evidence" value="ECO:0007669"/>
    <property type="project" value="TreeGrafter"/>
</dbReference>
<protein>
    <submittedName>
        <fullName evidence="5">Periplasmic peptide-binding protein</fullName>
    </submittedName>
</protein>
<dbReference type="GO" id="GO:0015833">
    <property type="term" value="P:peptide transport"/>
    <property type="evidence" value="ECO:0007669"/>
    <property type="project" value="TreeGrafter"/>
</dbReference>
<dbReference type="InterPro" id="IPR000914">
    <property type="entry name" value="SBP_5_dom"/>
</dbReference>
<dbReference type="GO" id="GO:0030288">
    <property type="term" value="C:outer membrane-bounded periplasmic space"/>
    <property type="evidence" value="ECO:0007669"/>
    <property type="project" value="UniProtKB-ARBA"/>
</dbReference>
<comment type="caution">
    <text evidence="5">The sequence shown here is derived from an EMBL/GenBank/DDBJ whole genome shotgun (WGS) entry which is preliminary data.</text>
</comment>
<evidence type="ECO:0000313" key="6">
    <source>
        <dbReference type="Proteomes" id="UP000014461"/>
    </source>
</evidence>
<evidence type="ECO:0000256" key="3">
    <source>
        <dbReference type="ARBA" id="ARBA00022729"/>
    </source>
</evidence>
<keyword evidence="2" id="KW-0813">Transport</keyword>
<dbReference type="SUPFAM" id="SSF53850">
    <property type="entry name" value="Periplasmic binding protein-like II"/>
    <property type="match status" value="1"/>
</dbReference>
<dbReference type="InterPro" id="IPR030678">
    <property type="entry name" value="Peptide/Ni-bd"/>
</dbReference>
<dbReference type="GO" id="GO:0043190">
    <property type="term" value="C:ATP-binding cassette (ABC) transporter complex"/>
    <property type="evidence" value="ECO:0007669"/>
    <property type="project" value="InterPro"/>
</dbReference>
<dbReference type="Gene3D" id="3.90.76.10">
    <property type="entry name" value="Dipeptide-binding Protein, Domain 1"/>
    <property type="match status" value="1"/>
</dbReference>
<reference evidence="5" key="1">
    <citation type="journal article" date="2013" name="Genome Announc.">
        <title>Draft Genome Sequence of Agarivorans albus Strain MKT 106T, an Agarolytic Marine Bacterium.</title>
        <authorList>
            <person name="Yasuike M."/>
            <person name="Nakamura Y."/>
            <person name="Kai W."/>
            <person name="Fujiwara A."/>
            <person name="Fukui Y."/>
            <person name="Satomi M."/>
            <person name="Sano M."/>
        </authorList>
    </citation>
    <scope>NUCLEOTIDE SEQUENCE [LARGE SCALE GENOMIC DNA]</scope>
</reference>
<organism evidence="5 6">
    <name type="scientific">Agarivorans albus MKT 106</name>
    <dbReference type="NCBI Taxonomy" id="1331007"/>
    <lineage>
        <taxon>Bacteria</taxon>
        <taxon>Pseudomonadati</taxon>
        <taxon>Pseudomonadota</taxon>
        <taxon>Gammaproteobacteria</taxon>
        <taxon>Alteromonadales</taxon>
        <taxon>Alteromonadaceae</taxon>
        <taxon>Agarivorans</taxon>
    </lineage>
</organism>
<keyword evidence="3" id="KW-0732">Signal</keyword>
<proteinExistence type="inferred from homology"/>
<dbReference type="PANTHER" id="PTHR30290:SF9">
    <property type="entry name" value="OLIGOPEPTIDE-BINDING PROTEIN APPA"/>
    <property type="match status" value="1"/>
</dbReference>
<evidence type="ECO:0000256" key="2">
    <source>
        <dbReference type="ARBA" id="ARBA00022448"/>
    </source>
</evidence>
<dbReference type="STRING" id="1331007.AALB_3014"/>
<dbReference type="Proteomes" id="UP000014461">
    <property type="component" value="Unassembled WGS sequence"/>
</dbReference>
<dbReference type="Gene3D" id="3.40.190.10">
    <property type="entry name" value="Periplasmic binding protein-like II"/>
    <property type="match status" value="1"/>
</dbReference>
<comment type="similarity">
    <text evidence="1">Belongs to the bacterial solute-binding protein 5 family.</text>
</comment>
<dbReference type="InterPro" id="IPR039424">
    <property type="entry name" value="SBP_5"/>
</dbReference>
<keyword evidence="6" id="KW-1185">Reference proteome</keyword>
<gene>
    <name evidence="5" type="ORF">AALB_3014</name>
</gene>
<evidence type="ECO:0000313" key="5">
    <source>
        <dbReference type="EMBL" id="GAD02934.1"/>
    </source>
</evidence>
<name>R9PNK7_AGAAL</name>
<dbReference type="Pfam" id="PF00496">
    <property type="entry name" value="SBP_bac_5"/>
    <property type="match status" value="1"/>
</dbReference>
<feature type="domain" description="Solute-binding protein family 5" evidence="4">
    <location>
        <begin position="74"/>
        <end position="416"/>
    </location>
</feature>
<evidence type="ECO:0000256" key="1">
    <source>
        <dbReference type="ARBA" id="ARBA00005695"/>
    </source>
</evidence>
<dbReference type="Gene3D" id="3.10.105.10">
    <property type="entry name" value="Dipeptide-binding Protein, Domain 3"/>
    <property type="match status" value="1"/>
</dbReference>
<accession>R9PNK7</accession>
<dbReference type="PIRSF" id="PIRSF002741">
    <property type="entry name" value="MppA"/>
    <property type="match status" value="1"/>
</dbReference>
<dbReference type="EMBL" id="BARX01000021">
    <property type="protein sequence ID" value="GAD02934.1"/>
    <property type="molecule type" value="Genomic_DNA"/>
</dbReference>